<sequence length="231" mass="25880">MATQKQSRNRRLNMTERAKQQMEIQFPDYPRELLWHRKLNDGYSTIPRTLPLAMQGIDAQSKGQPAGHTLLCLWIRAPDYPFLTIDAPATFAAETGFDGERAVDTWRRRMRTLRDLGFIEAKKGPSGDFHYVLLLNPNVGIEKLNRAGKVQTALYGRFRDRLIDIGAQSDITDYDDHLADLKKAEAKLAAKAAKIARSPVASSDAPAKTAKSTSVSAKPKSRARSKLKEED</sequence>
<evidence type="ECO:0000313" key="2">
    <source>
        <dbReference type="EMBL" id="QET02540.1"/>
    </source>
</evidence>
<dbReference type="RefSeq" id="WP_150372571.1">
    <property type="nucleotide sequence ID" value="NZ_CP044065.1"/>
</dbReference>
<dbReference type="OrthoDB" id="5520111at2"/>
<proteinExistence type="predicted"/>
<accession>A0A5P2H5T0</accession>
<feature type="region of interest" description="Disordered" evidence="1">
    <location>
        <begin position="195"/>
        <end position="231"/>
    </location>
</feature>
<organism evidence="2 3">
    <name type="scientific">Cupriavidus pauculus</name>
    <dbReference type="NCBI Taxonomy" id="82633"/>
    <lineage>
        <taxon>Bacteria</taxon>
        <taxon>Pseudomonadati</taxon>
        <taxon>Pseudomonadota</taxon>
        <taxon>Betaproteobacteria</taxon>
        <taxon>Burkholderiales</taxon>
        <taxon>Burkholderiaceae</taxon>
        <taxon>Cupriavidus</taxon>
    </lineage>
</organism>
<dbReference type="AlphaFoldDB" id="A0A5P2H5T0"/>
<evidence type="ECO:0000313" key="3">
    <source>
        <dbReference type="Proteomes" id="UP000322822"/>
    </source>
</evidence>
<protein>
    <submittedName>
        <fullName evidence="2">Uncharacterized protein</fullName>
    </submittedName>
</protein>
<dbReference type="Proteomes" id="UP000322822">
    <property type="component" value="Chromosome 1"/>
</dbReference>
<reference evidence="2 3" key="1">
    <citation type="submission" date="2019-09" db="EMBL/GenBank/DDBJ databases">
        <title>FDA dAtabase for Regulatory Grade micrObial Sequences (FDA-ARGOS): Supporting development and validation of Infectious Disease Dx tests.</title>
        <authorList>
            <person name="Sciortino C."/>
            <person name="Tallon L."/>
            <person name="Sadzewicz L."/>
            <person name="Vavikolanu K."/>
            <person name="Mehta A."/>
            <person name="Aluvathingal J."/>
            <person name="Nadendla S."/>
            <person name="Nandy P."/>
            <person name="Geyer C."/>
            <person name="Yan Y."/>
            <person name="Sichtig H."/>
        </authorList>
    </citation>
    <scope>NUCLEOTIDE SEQUENCE [LARGE SCALE GENOMIC DNA]</scope>
    <source>
        <strain evidence="2 3">FDAARGOS_664</strain>
    </source>
</reference>
<evidence type="ECO:0000256" key="1">
    <source>
        <dbReference type="SAM" id="MobiDB-lite"/>
    </source>
</evidence>
<gene>
    <name evidence="2" type="ORF">FOB72_11165</name>
</gene>
<dbReference type="EMBL" id="CP044065">
    <property type="protein sequence ID" value="QET02540.1"/>
    <property type="molecule type" value="Genomic_DNA"/>
</dbReference>
<name>A0A5P2H5T0_9BURK</name>